<reference evidence="3 4" key="1">
    <citation type="submission" date="2018-10" db="EMBL/GenBank/DDBJ databases">
        <authorList>
            <person name="Criscuolo A."/>
        </authorList>
    </citation>
    <scope>NUCLEOTIDE SEQUENCE [LARGE SCALE GENOMIC DNA]</scope>
    <source>
        <strain evidence="3">DnA1</strain>
    </source>
</reference>
<feature type="compositionally biased region" description="Polar residues" evidence="1">
    <location>
        <begin position="1"/>
        <end position="15"/>
    </location>
</feature>
<feature type="transmembrane region" description="Helical" evidence="2">
    <location>
        <begin position="39"/>
        <end position="58"/>
    </location>
</feature>
<gene>
    <name evidence="3" type="ORF">PIGHUM_01667</name>
</gene>
<keyword evidence="2" id="KW-0812">Transmembrane</keyword>
<protein>
    <submittedName>
        <fullName evidence="3">Uncharacterized protein</fullName>
    </submittedName>
</protein>
<proteinExistence type="predicted"/>
<feature type="region of interest" description="Disordered" evidence="1">
    <location>
        <begin position="1"/>
        <end position="24"/>
    </location>
</feature>
<dbReference type="Proteomes" id="UP000277294">
    <property type="component" value="Unassembled WGS sequence"/>
</dbReference>
<keyword evidence="4" id="KW-1185">Reference proteome</keyword>
<evidence type="ECO:0000256" key="2">
    <source>
        <dbReference type="SAM" id="Phobius"/>
    </source>
</evidence>
<keyword evidence="2" id="KW-0472">Membrane</keyword>
<sequence length="98" mass="10287">MSSSPVADNEPSVSSEVPDASPESRWERLKAYDANRPDLPGEHLVVFGAGVLLMVAGMRSRKAVWSTLLTAAGTALVGRAASGTGGIARVARVVKRLR</sequence>
<organism evidence="3 4">
    <name type="scientific">Pigmentiphaga humi</name>
    <dbReference type="NCBI Taxonomy" id="2478468"/>
    <lineage>
        <taxon>Bacteria</taxon>
        <taxon>Pseudomonadati</taxon>
        <taxon>Pseudomonadota</taxon>
        <taxon>Betaproteobacteria</taxon>
        <taxon>Burkholderiales</taxon>
        <taxon>Alcaligenaceae</taxon>
        <taxon>Pigmentiphaga</taxon>
    </lineage>
</organism>
<dbReference type="AlphaFoldDB" id="A0A3P4AZX6"/>
<dbReference type="RefSeq" id="WP_246013037.1">
    <property type="nucleotide sequence ID" value="NZ_UWPJ01000015.1"/>
</dbReference>
<accession>A0A3P4AZX6</accession>
<name>A0A3P4AZX6_9BURK</name>
<evidence type="ECO:0000256" key="1">
    <source>
        <dbReference type="SAM" id="MobiDB-lite"/>
    </source>
</evidence>
<dbReference type="EMBL" id="UWPJ01000015">
    <property type="protein sequence ID" value="VCU69604.1"/>
    <property type="molecule type" value="Genomic_DNA"/>
</dbReference>
<evidence type="ECO:0000313" key="4">
    <source>
        <dbReference type="Proteomes" id="UP000277294"/>
    </source>
</evidence>
<evidence type="ECO:0000313" key="3">
    <source>
        <dbReference type="EMBL" id="VCU69604.1"/>
    </source>
</evidence>
<keyword evidence="2" id="KW-1133">Transmembrane helix</keyword>